<evidence type="ECO:0000256" key="3">
    <source>
        <dbReference type="ARBA" id="ARBA00022857"/>
    </source>
</evidence>
<dbReference type="InterPro" id="IPR002504">
    <property type="entry name" value="NADK"/>
</dbReference>
<dbReference type="OrthoDB" id="9774737at2"/>
<dbReference type="GO" id="GO:0019674">
    <property type="term" value="P:NAD+ metabolic process"/>
    <property type="evidence" value="ECO:0007669"/>
    <property type="project" value="InterPro"/>
</dbReference>
<dbReference type="GO" id="GO:0003951">
    <property type="term" value="F:NAD+ kinase activity"/>
    <property type="evidence" value="ECO:0007669"/>
    <property type="project" value="UniProtKB-UniRule"/>
</dbReference>
<feature type="binding site" evidence="6">
    <location>
        <begin position="68"/>
        <end position="69"/>
    </location>
    <ligand>
        <name>NAD(+)</name>
        <dbReference type="ChEBI" id="CHEBI:57540"/>
    </ligand>
</feature>
<dbReference type="PANTHER" id="PTHR20275">
    <property type="entry name" value="NAD KINASE"/>
    <property type="match status" value="1"/>
</dbReference>
<comment type="cofactor">
    <cofactor evidence="6">
        <name>a divalent metal cation</name>
        <dbReference type="ChEBI" id="CHEBI:60240"/>
    </cofactor>
</comment>
<evidence type="ECO:0000313" key="9">
    <source>
        <dbReference type="Proteomes" id="UP000216411"/>
    </source>
</evidence>
<keyword evidence="3 6" id="KW-0521">NADP</keyword>
<dbReference type="InterPro" id="IPR017437">
    <property type="entry name" value="ATP-NAD_kinase_PpnK-typ_C"/>
</dbReference>
<gene>
    <name evidence="6" type="primary">nadK</name>
    <name evidence="7" type="ORF">C8E03_102336</name>
    <name evidence="8" type="ORF">CG710_003590</name>
</gene>
<dbReference type="EMBL" id="NOKA02000003">
    <property type="protein sequence ID" value="RDY32525.1"/>
    <property type="molecule type" value="Genomic_DNA"/>
</dbReference>
<feature type="binding site" evidence="6">
    <location>
        <begin position="183"/>
        <end position="188"/>
    </location>
    <ligand>
        <name>NAD(+)</name>
        <dbReference type="ChEBI" id="CHEBI:57540"/>
    </ligand>
</feature>
<dbReference type="Gene3D" id="2.60.200.30">
    <property type="entry name" value="Probable inorganic polyphosphate/atp-NAD kinase, domain 2"/>
    <property type="match status" value="1"/>
</dbReference>
<evidence type="ECO:0000256" key="6">
    <source>
        <dbReference type="HAMAP-Rule" id="MF_00361"/>
    </source>
</evidence>
<evidence type="ECO:0000256" key="1">
    <source>
        <dbReference type="ARBA" id="ARBA00022679"/>
    </source>
</evidence>
<comment type="function">
    <text evidence="6">Involved in the regulation of the intracellular balance of NAD and NADP, and is a key enzyme in the biosynthesis of NADP. Catalyzes specifically the phosphorylation on 2'-hydroxyl of the adenosine moiety of NAD to yield NADP.</text>
</comment>
<keyword evidence="9" id="KW-1185">Reference proteome</keyword>
<dbReference type="InterPro" id="IPR017438">
    <property type="entry name" value="ATP-NAD_kinase_N"/>
</dbReference>
<reference evidence="8 9" key="1">
    <citation type="journal article" date="2017" name="Genome Announc.">
        <title>Draft Genome Sequence of a Sporulating and Motile Strain of Lachnotalea glycerini Isolated from Water in Quebec City, Canada.</title>
        <authorList>
            <person name="Maheux A.F."/>
            <person name="Boudreau D.K."/>
            <person name="Berube E."/>
            <person name="Boissinot M."/>
            <person name="Raymond F."/>
            <person name="Brodeur S."/>
            <person name="Corbeil J."/>
            <person name="Isabel S."/>
            <person name="Omar R.F."/>
            <person name="Bergeron M.G."/>
        </authorList>
    </citation>
    <scope>NUCLEOTIDE SEQUENCE [LARGE SCALE GENOMIC DNA]</scope>
    <source>
        <strain evidence="8 9">CCRI-19302</strain>
    </source>
</reference>
<feature type="binding site" evidence="6">
    <location>
        <position position="153"/>
    </location>
    <ligand>
        <name>NAD(+)</name>
        <dbReference type="ChEBI" id="CHEBI:57540"/>
    </ligand>
</feature>
<dbReference type="Pfam" id="PF01513">
    <property type="entry name" value="NAD_kinase"/>
    <property type="match status" value="1"/>
</dbReference>
<dbReference type="Proteomes" id="UP000247523">
    <property type="component" value="Unassembled WGS sequence"/>
</dbReference>
<comment type="similarity">
    <text evidence="6">Belongs to the NAD kinase family.</text>
</comment>
<comment type="caution">
    <text evidence="7">The sequence shown here is derived from an EMBL/GenBank/DDBJ whole genome shotgun (WGS) entry which is preliminary data.</text>
</comment>
<evidence type="ECO:0000256" key="5">
    <source>
        <dbReference type="ARBA" id="ARBA00047925"/>
    </source>
</evidence>
<keyword evidence="1 6" id="KW-0808">Transferase</keyword>
<protein>
    <recommendedName>
        <fullName evidence="6">NAD kinase</fullName>
        <ecNumber evidence="6">2.7.1.23</ecNumber>
    </recommendedName>
    <alternativeName>
        <fullName evidence="6">ATP-dependent NAD kinase</fullName>
    </alternativeName>
</protein>
<dbReference type="GO" id="GO:0051287">
    <property type="term" value="F:NAD binding"/>
    <property type="evidence" value="ECO:0007669"/>
    <property type="project" value="UniProtKB-ARBA"/>
</dbReference>
<sequence length="288" mass="32019">MNKFYIITNHQKDEGLTLTKSIQDYLLAHGKECIIQEESLKEHSGDYMFTDARLIPDDIECIIVLGGDGTLIQAARDVADKQIPLLGVNLGTLGYLTEIEKNNVIPALDKLIRNDYVIEERLMLKGEVFHKKKSTFQNRSLNDIVINREGKLRIIHYDIYVNGEYLVSYSADGIIISTPTGSTGYNLSAGGPIVDPKADILTVTPICSHTLNSKSIVLSANDRVIVKIGPGRKKDIETVLATFDGDTSVKMETGDYIEITRSTKSTQIIKLSKISFLEALRNKMGDIR</sequence>
<feature type="binding site" evidence="6">
    <location>
        <position position="172"/>
    </location>
    <ligand>
        <name>NAD(+)</name>
        <dbReference type="ChEBI" id="CHEBI:57540"/>
    </ligand>
</feature>
<feature type="binding site" evidence="6">
    <location>
        <begin position="142"/>
        <end position="143"/>
    </location>
    <ligand>
        <name>NAD(+)</name>
        <dbReference type="ChEBI" id="CHEBI:57540"/>
    </ligand>
</feature>
<dbReference type="Gene3D" id="3.40.50.10330">
    <property type="entry name" value="Probable inorganic polyphosphate/atp-NAD kinase, domain 1"/>
    <property type="match status" value="1"/>
</dbReference>
<keyword evidence="6" id="KW-0963">Cytoplasm</keyword>
<dbReference type="AlphaFoldDB" id="A0A255I5B4"/>
<dbReference type="GO" id="GO:0005524">
    <property type="term" value="F:ATP binding"/>
    <property type="evidence" value="ECO:0007669"/>
    <property type="project" value="UniProtKB-KW"/>
</dbReference>
<dbReference type="PANTHER" id="PTHR20275:SF0">
    <property type="entry name" value="NAD KINASE"/>
    <property type="match status" value="1"/>
</dbReference>
<reference evidence="8" key="3">
    <citation type="submission" date="2018-07" db="EMBL/GenBank/DDBJ databases">
        <authorList>
            <person name="Quirk P.G."/>
            <person name="Krulwich T.A."/>
        </authorList>
    </citation>
    <scope>NUCLEOTIDE SEQUENCE</scope>
    <source>
        <strain evidence="8">CCRI-19302</strain>
    </source>
</reference>
<evidence type="ECO:0000256" key="4">
    <source>
        <dbReference type="ARBA" id="ARBA00023027"/>
    </source>
</evidence>
<comment type="caution">
    <text evidence="6">Lacks conserved residue(s) required for the propagation of feature annotation.</text>
</comment>
<accession>A0A255I5B4</accession>
<keyword evidence="2 6" id="KW-0418">Kinase</keyword>
<evidence type="ECO:0000313" key="7">
    <source>
        <dbReference type="EMBL" id="PXV93567.1"/>
    </source>
</evidence>
<name>A0A255I5B4_9FIRM</name>
<dbReference type="GO" id="GO:0046872">
    <property type="term" value="F:metal ion binding"/>
    <property type="evidence" value="ECO:0007669"/>
    <property type="project" value="UniProtKB-UniRule"/>
</dbReference>
<dbReference type="Proteomes" id="UP000216411">
    <property type="component" value="Unassembled WGS sequence"/>
</dbReference>
<evidence type="ECO:0000256" key="2">
    <source>
        <dbReference type="ARBA" id="ARBA00022777"/>
    </source>
</evidence>
<evidence type="ECO:0000313" key="8">
    <source>
        <dbReference type="EMBL" id="RDY32525.1"/>
    </source>
</evidence>
<dbReference type="GO" id="GO:0006741">
    <property type="term" value="P:NADP+ biosynthetic process"/>
    <property type="evidence" value="ECO:0007669"/>
    <property type="project" value="UniProtKB-UniRule"/>
</dbReference>
<keyword evidence="6" id="KW-0067">ATP-binding</keyword>
<dbReference type="EMBL" id="QICS01000002">
    <property type="protein sequence ID" value="PXV93567.1"/>
    <property type="molecule type" value="Genomic_DNA"/>
</dbReference>
<dbReference type="RefSeq" id="WP_094379584.1">
    <property type="nucleotide sequence ID" value="NZ_NOKA02000003.1"/>
</dbReference>
<dbReference type="HAMAP" id="MF_00361">
    <property type="entry name" value="NAD_kinase"/>
    <property type="match status" value="1"/>
</dbReference>
<comment type="catalytic activity">
    <reaction evidence="5 6">
        <text>NAD(+) + ATP = ADP + NADP(+) + H(+)</text>
        <dbReference type="Rhea" id="RHEA:18629"/>
        <dbReference type="ChEBI" id="CHEBI:15378"/>
        <dbReference type="ChEBI" id="CHEBI:30616"/>
        <dbReference type="ChEBI" id="CHEBI:57540"/>
        <dbReference type="ChEBI" id="CHEBI:58349"/>
        <dbReference type="ChEBI" id="CHEBI:456216"/>
        <dbReference type="EC" id="2.7.1.23"/>
    </reaction>
</comment>
<reference evidence="7 10" key="2">
    <citation type="submission" date="2018-05" db="EMBL/GenBank/DDBJ databases">
        <title>Genomic Encyclopedia of Type Strains, Phase IV (KMG-IV): sequencing the most valuable type-strain genomes for metagenomic binning, comparative biology and taxonomic classification.</title>
        <authorList>
            <person name="Goeker M."/>
        </authorList>
    </citation>
    <scope>NUCLEOTIDE SEQUENCE [LARGE SCALE GENOMIC DNA]</scope>
    <source>
        <strain evidence="7 10">DSM 28816</strain>
    </source>
</reference>
<dbReference type="EC" id="2.7.1.23" evidence="6"/>
<organism evidence="7 10">
    <name type="scientific">Lachnotalea glycerini</name>
    <dbReference type="NCBI Taxonomy" id="1763509"/>
    <lineage>
        <taxon>Bacteria</taxon>
        <taxon>Bacillati</taxon>
        <taxon>Bacillota</taxon>
        <taxon>Clostridia</taxon>
        <taxon>Lachnospirales</taxon>
        <taxon>Lachnospiraceae</taxon>
        <taxon>Lachnotalea</taxon>
    </lineage>
</organism>
<evidence type="ECO:0000313" key="10">
    <source>
        <dbReference type="Proteomes" id="UP000247523"/>
    </source>
</evidence>
<feature type="active site" description="Proton acceptor" evidence="6">
    <location>
        <position position="68"/>
    </location>
</feature>
<comment type="subcellular location">
    <subcellularLocation>
        <location evidence="6">Cytoplasm</location>
    </subcellularLocation>
</comment>
<keyword evidence="4 6" id="KW-0520">NAD</keyword>
<dbReference type="GO" id="GO:0005737">
    <property type="term" value="C:cytoplasm"/>
    <property type="evidence" value="ECO:0007669"/>
    <property type="project" value="UniProtKB-SubCell"/>
</dbReference>
<proteinExistence type="inferred from homology"/>
<dbReference type="Pfam" id="PF20143">
    <property type="entry name" value="NAD_kinase_C"/>
    <property type="match status" value="1"/>
</dbReference>
<dbReference type="InterPro" id="IPR016064">
    <property type="entry name" value="NAD/diacylglycerol_kinase_sf"/>
</dbReference>
<dbReference type="SUPFAM" id="SSF111331">
    <property type="entry name" value="NAD kinase/diacylglycerol kinase-like"/>
    <property type="match status" value="1"/>
</dbReference>
<keyword evidence="6" id="KW-0547">Nucleotide-binding</keyword>